<name>A0A251RQA5_HELAN</name>
<proteinExistence type="predicted"/>
<dbReference type="Proteomes" id="UP000215914">
    <property type="component" value="Chromosome 17"/>
</dbReference>
<protein>
    <submittedName>
        <fullName evidence="2">Uncharacterized protein</fullName>
    </submittedName>
</protein>
<evidence type="ECO:0000313" key="2">
    <source>
        <dbReference type="EMBL" id="OTF85009.1"/>
    </source>
</evidence>
<sequence>MYVRKISQEVDSEVPYHYSSWKNVDAKYKKAILATIAHYFDIKSFQNTEHWDAIKESIRVECASRFKDRKLGMKRHFDRHGGYKDVEEAKRHPPPRVNGSRSVV</sequence>
<gene>
    <name evidence="2" type="ORF">HannXRQ_Chr17g0535311</name>
</gene>
<feature type="compositionally biased region" description="Basic and acidic residues" evidence="1">
    <location>
        <begin position="82"/>
        <end position="91"/>
    </location>
</feature>
<evidence type="ECO:0000256" key="1">
    <source>
        <dbReference type="SAM" id="MobiDB-lite"/>
    </source>
</evidence>
<accession>A0A251RQA5</accession>
<feature type="region of interest" description="Disordered" evidence="1">
    <location>
        <begin position="82"/>
        <end position="104"/>
    </location>
</feature>
<organism evidence="2 3">
    <name type="scientific">Helianthus annuus</name>
    <name type="common">Common sunflower</name>
    <dbReference type="NCBI Taxonomy" id="4232"/>
    <lineage>
        <taxon>Eukaryota</taxon>
        <taxon>Viridiplantae</taxon>
        <taxon>Streptophyta</taxon>
        <taxon>Embryophyta</taxon>
        <taxon>Tracheophyta</taxon>
        <taxon>Spermatophyta</taxon>
        <taxon>Magnoliopsida</taxon>
        <taxon>eudicotyledons</taxon>
        <taxon>Gunneridae</taxon>
        <taxon>Pentapetalae</taxon>
        <taxon>asterids</taxon>
        <taxon>campanulids</taxon>
        <taxon>Asterales</taxon>
        <taxon>Asteraceae</taxon>
        <taxon>Asteroideae</taxon>
        <taxon>Heliantheae alliance</taxon>
        <taxon>Heliantheae</taxon>
        <taxon>Helianthus</taxon>
    </lineage>
</organism>
<reference evidence="3" key="1">
    <citation type="journal article" date="2017" name="Nature">
        <title>The sunflower genome provides insights into oil metabolism, flowering and Asterid evolution.</title>
        <authorList>
            <person name="Badouin H."/>
            <person name="Gouzy J."/>
            <person name="Grassa C.J."/>
            <person name="Murat F."/>
            <person name="Staton S.E."/>
            <person name="Cottret L."/>
            <person name="Lelandais-Briere C."/>
            <person name="Owens G.L."/>
            <person name="Carrere S."/>
            <person name="Mayjonade B."/>
            <person name="Legrand L."/>
            <person name="Gill N."/>
            <person name="Kane N.C."/>
            <person name="Bowers J.E."/>
            <person name="Hubner S."/>
            <person name="Bellec A."/>
            <person name="Berard A."/>
            <person name="Berges H."/>
            <person name="Blanchet N."/>
            <person name="Boniface M.C."/>
            <person name="Brunel D."/>
            <person name="Catrice O."/>
            <person name="Chaidir N."/>
            <person name="Claudel C."/>
            <person name="Donnadieu C."/>
            <person name="Faraut T."/>
            <person name="Fievet G."/>
            <person name="Helmstetter N."/>
            <person name="King M."/>
            <person name="Knapp S.J."/>
            <person name="Lai Z."/>
            <person name="Le Paslier M.C."/>
            <person name="Lippi Y."/>
            <person name="Lorenzon L."/>
            <person name="Mandel J.R."/>
            <person name="Marage G."/>
            <person name="Marchand G."/>
            <person name="Marquand E."/>
            <person name="Bret-Mestries E."/>
            <person name="Morien E."/>
            <person name="Nambeesan S."/>
            <person name="Nguyen T."/>
            <person name="Pegot-Espagnet P."/>
            <person name="Pouilly N."/>
            <person name="Raftis F."/>
            <person name="Sallet E."/>
            <person name="Schiex T."/>
            <person name="Thomas J."/>
            <person name="Vandecasteele C."/>
            <person name="Vares D."/>
            <person name="Vear F."/>
            <person name="Vautrin S."/>
            <person name="Crespi M."/>
            <person name="Mangin B."/>
            <person name="Burke J.M."/>
            <person name="Salse J."/>
            <person name="Munos S."/>
            <person name="Vincourt P."/>
            <person name="Rieseberg L.H."/>
            <person name="Langlade N.B."/>
        </authorList>
    </citation>
    <scope>NUCLEOTIDE SEQUENCE [LARGE SCALE GENOMIC DNA]</scope>
    <source>
        <strain evidence="3">cv. SF193</strain>
    </source>
</reference>
<evidence type="ECO:0000313" key="3">
    <source>
        <dbReference type="Proteomes" id="UP000215914"/>
    </source>
</evidence>
<dbReference type="InParanoid" id="A0A251RQA5"/>
<dbReference type="EMBL" id="CM007906">
    <property type="protein sequence ID" value="OTF85009.1"/>
    <property type="molecule type" value="Genomic_DNA"/>
</dbReference>
<keyword evidence="3" id="KW-1185">Reference proteome</keyword>
<dbReference type="AlphaFoldDB" id="A0A251RQA5"/>